<dbReference type="AlphaFoldDB" id="A0A328U8X1"/>
<sequence length="129" mass="13948">MEIPVTGFIVNHDDAGPNHSHILYITSWDGRPTHVHEFSGDTSVEVGHFHHYAGKTEPAPSGVQHCHDFCTITSVNSGHKHTIKGKTGPAIPLSGGGHVHYFEGFTTVDGSIPHVHFYCGTTGRGIDTR</sequence>
<evidence type="ECO:0000313" key="1">
    <source>
        <dbReference type="EMBL" id="RAP77771.1"/>
    </source>
</evidence>
<comment type="caution">
    <text evidence="1">The sequence shown here is derived from an EMBL/GenBank/DDBJ whole genome shotgun (WGS) entry which is preliminary data.</text>
</comment>
<reference evidence="1 2" key="1">
    <citation type="submission" date="2018-06" db="EMBL/GenBank/DDBJ databases">
        <title>Paenibacillus montanisoli sp. nov., isolated from mountain area soil.</title>
        <authorList>
            <person name="Wu M."/>
        </authorList>
    </citation>
    <scope>NUCLEOTIDE SEQUENCE [LARGE SCALE GENOMIC DNA]</scope>
    <source>
        <strain evidence="1 2">RA17</strain>
    </source>
</reference>
<evidence type="ECO:0008006" key="3">
    <source>
        <dbReference type="Google" id="ProtNLM"/>
    </source>
</evidence>
<dbReference type="OrthoDB" id="1682334at2"/>
<name>A0A328U8X1_9BACL</name>
<dbReference type="InterPro" id="IPR024307">
    <property type="entry name" value="YmaF"/>
</dbReference>
<dbReference type="RefSeq" id="WP_112880894.1">
    <property type="nucleotide sequence ID" value="NZ_QLUW01000001.1"/>
</dbReference>
<dbReference type="Pfam" id="PF12788">
    <property type="entry name" value="YmaF"/>
    <property type="match status" value="1"/>
</dbReference>
<protein>
    <recommendedName>
        <fullName evidence="3">YmaF family protein</fullName>
    </recommendedName>
</protein>
<gene>
    <name evidence="1" type="ORF">DL346_04755</name>
</gene>
<keyword evidence="2" id="KW-1185">Reference proteome</keyword>
<proteinExistence type="predicted"/>
<dbReference type="EMBL" id="QLUW01000001">
    <property type="protein sequence ID" value="RAP77771.1"/>
    <property type="molecule type" value="Genomic_DNA"/>
</dbReference>
<organism evidence="1 2">
    <name type="scientific">Paenibacillus montanisoli</name>
    <dbReference type="NCBI Taxonomy" id="2081970"/>
    <lineage>
        <taxon>Bacteria</taxon>
        <taxon>Bacillati</taxon>
        <taxon>Bacillota</taxon>
        <taxon>Bacilli</taxon>
        <taxon>Bacillales</taxon>
        <taxon>Paenibacillaceae</taxon>
        <taxon>Paenibacillus</taxon>
    </lineage>
</organism>
<evidence type="ECO:0000313" key="2">
    <source>
        <dbReference type="Proteomes" id="UP000249260"/>
    </source>
</evidence>
<accession>A0A328U8X1</accession>
<dbReference type="Proteomes" id="UP000249260">
    <property type="component" value="Unassembled WGS sequence"/>
</dbReference>